<accession>A0ABQ9CUW6</accession>
<evidence type="ECO:0000313" key="2">
    <source>
        <dbReference type="Proteomes" id="UP001145742"/>
    </source>
</evidence>
<protein>
    <submittedName>
        <fullName evidence="1">Rna-directed dna polymerase from mobile element jockey-like</fullName>
    </submittedName>
</protein>
<keyword evidence="2" id="KW-1185">Reference proteome</keyword>
<sequence>MTKDGTEISTFTESQTILSWKGPTRIIESNSSILDPVLFNLFISDLDEGKCLLSKFAYDTKMRGVAHTLECCAALQKDLYMLEGWAEKNHLKFNKSKCRVLSLGKNNPMHQYRLGANLLESKSVEKDLQSWWTTSCSCPHGHEVQWYPGMH</sequence>
<evidence type="ECO:0000313" key="1">
    <source>
        <dbReference type="EMBL" id="KAJ7406710.1"/>
    </source>
</evidence>
<comment type="caution">
    <text evidence="1">The sequence shown here is derived from an EMBL/GenBank/DDBJ whole genome shotgun (WGS) entry which is preliminary data.</text>
</comment>
<organism evidence="1 2">
    <name type="scientific">Willisornis vidua</name>
    <name type="common">Xingu scale-backed antbird</name>
    <dbReference type="NCBI Taxonomy" id="1566151"/>
    <lineage>
        <taxon>Eukaryota</taxon>
        <taxon>Metazoa</taxon>
        <taxon>Chordata</taxon>
        <taxon>Craniata</taxon>
        <taxon>Vertebrata</taxon>
        <taxon>Euteleostomi</taxon>
        <taxon>Archelosauria</taxon>
        <taxon>Archosauria</taxon>
        <taxon>Dinosauria</taxon>
        <taxon>Saurischia</taxon>
        <taxon>Theropoda</taxon>
        <taxon>Coelurosauria</taxon>
        <taxon>Aves</taxon>
        <taxon>Neognathae</taxon>
        <taxon>Neoaves</taxon>
        <taxon>Telluraves</taxon>
        <taxon>Australaves</taxon>
        <taxon>Passeriformes</taxon>
        <taxon>Thamnophilidae</taxon>
        <taxon>Willisornis</taxon>
    </lineage>
</organism>
<name>A0ABQ9CUW6_9PASS</name>
<gene>
    <name evidence="1" type="ORF">WISP_132002</name>
</gene>
<proteinExistence type="predicted"/>
<dbReference type="EMBL" id="WHWB01034636">
    <property type="protein sequence ID" value="KAJ7406710.1"/>
    <property type="molecule type" value="Genomic_DNA"/>
</dbReference>
<reference evidence="1" key="1">
    <citation type="submission" date="2019-10" db="EMBL/GenBank/DDBJ databases">
        <authorList>
            <person name="Soares A.E.R."/>
            <person name="Aleixo A."/>
            <person name="Schneider P."/>
            <person name="Miyaki C.Y."/>
            <person name="Schneider M.P."/>
            <person name="Mello C."/>
            <person name="Vasconcelos A.T.R."/>
        </authorList>
    </citation>
    <scope>NUCLEOTIDE SEQUENCE</scope>
    <source>
        <tissue evidence="1">Muscle</tissue>
    </source>
</reference>
<dbReference type="PANTHER" id="PTHR33332">
    <property type="entry name" value="REVERSE TRANSCRIPTASE DOMAIN-CONTAINING PROTEIN"/>
    <property type="match status" value="1"/>
</dbReference>
<dbReference type="Proteomes" id="UP001145742">
    <property type="component" value="Unassembled WGS sequence"/>
</dbReference>